<dbReference type="InterPro" id="IPR033469">
    <property type="entry name" value="CYTH-like_dom_sf"/>
</dbReference>
<dbReference type="InterPro" id="IPR050287">
    <property type="entry name" value="MTA/SAH_deaminase"/>
</dbReference>
<comment type="function">
    <text evidence="4">Catalyzes the deamination of 5-methylthioadenosine and S-adenosyl-L-homocysteine into 5-methylthioinosine and S-inosyl-L-homocysteine, respectively. Is also able to deaminate adenosine.</text>
</comment>
<accession>A0A2M8QEU5</accession>
<dbReference type="GO" id="GO:0050270">
    <property type="term" value="F:S-adenosylhomocysteine deaminase activity"/>
    <property type="evidence" value="ECO:0007669"/>
    <property type="project" value="UniProtKB-UniRule"/>
</dbReference>
<comment type="similarity">
    <text evidence="4">Belongs to the metallo-dependent hydrolases superfamily. MTA/SAH deaminase family.</text>
</comment>
<comment type="caution">
    <text evidence="4">Lacks conserved residue(s) required for the propagation of feature annotation.</text>
</comment>
<sequence length="660" mass="73624">MQQADILLTGGVVITMDDAFHQYPNGAVAIRGDSIVAVGDADQIAAGYTATEVIDCTGCCIMPGLINCHTHTPMTLLRGLADDLRLDVWLYGYMLPVERRFVSPEFVALGTRLACAEMIRSGVTCVNDMYYFEETIAQTIAEVGLRALCSQTIMQFPTPDASSADESLEFTEAFIRKWKGHPLITPVIAPHAPYTCSGPLMRTCAEIAIQYDVPLHIHISETFQEVEDSRREHGMPVVNWVKKNGVLEAKVIAAHCVAIDAGEMRTLRNAGATVAHNPSANLKLASGIANVTQMLKTGLNVGIGTDGPASNNDLDHFEEMRLAALLAKGSTRDPVAVPARMAMLMATRMGAHALHIGHITGSLEAGKRADVIVLELRRLHSTPQYSRIAAGSDAIYTQIVYSSKASDVRDVFVNGKPLMRDRALLTLDEAAIEAEANRLAQQIHTFLIAREGDVLRKLAAIGGVQQEESFEVQVKARIGDPQPIIEIINSGEINVVRHVHYRQYDTYFFFEDEPSRLRYREDERVDEKGNVVGSRYRLTLVSGQSEREYPHSILLSRVRFMSPADRSLRFYREYFKPAREVQVEKDRLRWEVFYDDEELFINIDRMVNPAHDGYFLEIKSRTWSKRDAERKAAVIGKLLVRFGVSDDAVLRQEYVQIAQG</sequence>
<protein>
    <recommendedName>
        <fullName evidence="4">5-methylthioadenosine/S-adenosylhomocysteine deaminase</fullName>
        <shortName evidence="4">MTA/SAH deaminase</shortName>
        <ecNumber evidence="4">3.5.4.28</ecNumber>
        <ecNumber evidence="4">3.5.4.31</ecNumber>
    </recommendedName>
</protein>
<evidence type="ECO:0000256" key="1">
    <source>
        <dbReference type="ARBA" id="ARBA00022723"/>
    </source>
</evidence>
<feature type="binding site" evidence="4">
    <location>
        <position position="69"/>
    </location>
    <ligand>
        <name>Zn(2+)</name>
        <dbReference type="ChEBI" id="CHEBI:29105"/>
    </ligand>
</feature>
<dbReference type="CDD" id="cd01298">
    <property type="entry name" value="ATZ_TRZ_like"/>
    <property type="match status" value="1"/>
</dbReference>
<evidence type="ECO:0000259" key="5">
    <source>
        <dbReference type="Pfam" id="PF01979"/>
    </source>
</evidence>
<dbReference type="FunFam" id="3.20.20.140:FF:000014">
    <property type="entry name" value="5-methylthioadenosine/S-adenosylhomocysteine deaminase"/>
    <property type="match status" value="1"/>
</dbReference>
<organism evidence="6 7">
    <name type="scientific">Candidatus Thermofonsia Clade 3 bacterium</name>
    <dbReference type="NCBI Taxonomy" id="2364212"/>
    <lineage>
        <taxon>Bacteria</taxon>
        <taxon>Bacillati</taxon>
        <taxon>Chloroflexota</taxon>
        <taxon>Candidatus Thermofontia</taxon>
        <taxon>Candidatus Thermofonsia Clade 3</taxon>
    </lineage>
</organism>
<dbReference type="AlphaFoldDB" id="A0A2M8QEU5"/>
<evidence type="ECO:0000313" key="7">
    <source>
        <dbReference type="Proteomes" id="UP000230790"/>
    </source>
</evidence>
<feature type="binding site" evidence="4">
    <location>
        <position position="306"/>
    </location>
    <ligand>
        <name>Zn(2+)</name>
        <dbReference type="ChEBI" id="CHEBI:29105"/>
    </ligand>
</feature>
<evidence type="ECO:0000256" key="4">
    <source>
        <dbReference type="HAMAP-Rule" id="MF_01281"/>
    </source>
</evidence>
<evidence type="ECO:0000313" key="6">
    <source>
        <dbReference type="EMBL" id="PJF48327.1"/>
    </source>
</evidence>
<feature type="binding site" evidence="4">
    <location>
        <position position="306"/>
    </location>
    <ligand>
        <name>substrate</name>
    </ligand>
</feature>
<feature type="binding site" evidence="4">
    <location>
        <position position="221"/>
    </location>
    <ligand>
        <name>substrate</name>
    </ligand>
</feature>
<comment type="cofactor">
    <cofactor evidence="4">
        <name>Zn(2+)</name>
        <dbReference type="ChEBI" id="CHEBI:29105"/>
    </cofactor>
    <text evidence="4">Binds 1 zinc ion per subunit.</text>
</comment>
<name>A0A2M8QEU5_9CHLR</name>
<feature type="binding site" evidence="4">
    <location>
        <position position="191"/>
    </location>
    <ligand>
        <name>substrate</name>
    </ligand>
</feature>
<dbReference type="Gene3D" id="3.20.20.140">
    <property type="entry name" value="Metal-dependent hydrolases"/>
    <property type="match status" value="1"/>
</dbReference>
<dbReference type="PANTHER" id="PTHR43794">
    <property type="entry name" value="AMINOHYDROLASE SSNA-RELATED"/>
    <property type="match status" value="1"/>
</dbReference>
<evidence type="ECO:0000256" key="3">
    <source>
        <dbReference type="ARBA" id="ARBA00022833"/>
    </source>
</evidence>
<dbReference type="PANTHER" id="PTHR43794:SF11">
    <property type="entry name" value="AMIDOHYDROLASE-RELATED DOMAIN-CONTAINING PROTEIN"/>
    <property type="match status" value="1"/>
</dbReference>
<comment type="catalytic activity">
    <reaction evidence="4">
        <text>S-adenosyl-L-homocysteine + H2O + H(+) = S-inosyl-L-homocysteine + NH4(+)</text>
        <dbReference type="Rhea" id="RHEA:20716"/>
        <dbReference type="ChEBI" id="CHEBI:15377"/>
        <dbReference type="ChEBI" id="CHEBI:15378"/>
        <dbReference type="ChEBI" id="CHEBI:28938"/>
        <dbReference type="ChEBI" id="CHEBI:57856"/>
        <dbReference type="ChEBI" id="CHEBI:57985"/>
        <dbReference type="EC" id="3.5.4.28"/>
    </reaction>
</comment>
<feature type="binding site" evidence="4">
    <location>
        <position position="218"/>
    </location>
    <ligand>
        <name>Zn(2+)</name>
        <dbReference type="ChEBI" id="CHEBI:29105"/>
    </ligand>
</feature>
<keyword evidence="1 4" id="KW-0479">Metal-binding</keyword>
<keyword evidence="2 4" id="KW-0378">Hydrolase</keyword>
<comment type="catalytic activity">
    <reaction evidence="4">
        <text>S-methyl-5'-thioadenosine + H2O + H(+) = S-methyl-5'-thioinosine + NH4(+)</text>
        <dbReference type="Rhea" id="RHEA:25025"/>
        <dbReference type="ChEBI" id="CHEBI:15377"/>
        <dbReference type="ChEBI" id="CHEBI:15378"/>
        <dbReference type="ChEBI" id="CHEBI:17509"/>
        <dbReference type="ChEBI" id="CHEBI:28938"/>
        <dbReference type="ChEBI" id="CHEBI:48595"/>
        <dbReference type="EC" id="3.5.4.31"/>
    </reaction>
</comment>
<dbReference type="InterPro" id="IPR032466">
    <property type="entry name" value="Metal_Hydrolase"/>
</dbReference>
<dbReference type="EC" id="3.5.4.31" evidence="4"/>
<proteinExistence type="inferred from homology"/>
<dbReference type="HAMAP" id="MF_01281">
    <property type="entry name" value="MTA_SAH_deamin"/>
    <property type="match status" value="1"/>
</dbReference>
<dbReference type="EMBL" id="PGTN01000017">
    <property type="protein sequence ID" value="PJF48327.1"/>
    <property type="molecule type" value="Genomic_DNA"/>
</dbReference>
<dbReference type="SUPFAM" id="SSF55154">
    <property type="entry name" value="CYTH-like phosphatases"/>
    <property type="match status" value="1"/>
</dbReference>
<dbReference type="GO" id="GO:0046872">
    <property type="term" value="F:metal ion binding"/>
    <property type="evidence" value="ECO:0007669"/>
    <property type="project" value="UniProtKB-KW"/>
</dbReference>
<dbReference type="InterPro" id="IPR023512">
    <property type="entry name" value="Deaminase_MtaD/DadD"/>
</dbReference>
<gene>
    <name evidence="4" type="primary">mtaD</name>
    <name evidence="6" type="ORF">CUN48_03955</name>
</gene>
<dbReference type="GO" id="GO:0090614">
    <property type="term" value="F:5'-methylthioadenosine deaminase activity"/>
    <property type="evidence" value="ECO:0007669"/>
    <property type="project" value="UniProtKB-UniRule"/>
</dbReference>
<dbReference type="EC" id="3.5.4.28" evidence="4"/>
<feature type="binding site" evidence="4">
    <location>
        <position position="71"/>
    </location>
    <ligand>
        <name>Zn(2+)</name>
        <dbReference type="ChEBI" id="CHEBI:29105"/>
    </ligand>
</feature>
<dbReference type="Gene3D" id="2.30.40.10">
    <property type="entry name" value="Urease, subunit C, domain 1"/>
    <property type="match status" value="1"/>
</dbReference>
<evidence type="ECO:0000256" key="2">
    <source>
        <dbReference type="ARBA" id="ARBA00022801"/>
    </source>
</evidence>
<dbReference type="SUPFAM" id="SSF51556">
    <property type="entry name" value="Metallo-dependent hydrolases"/>
    <property type="match status" value="1"/>
</dbReference>
<dbReference type="SUPFAM" id="SSF51338">
    <property type="entry name" value="Composite domain of metallo-dependent hydrolases"/>
    <property type="match status" value="1"/>
</dbReference>
<reference evidence="6 7" key="1">
    <citation type="submission" date="2017-11" db="EMBL/GenBank/DDBJ databases">
        <title>Evolution of Phototrophy in the Chloroflexi Phylum Driven by Horizontal Gene Transfer.</title>
        <authorList>
            <person name="Ward L.M."/>
            <person name="Hemp J."/>
            <person name="Shih P.M."/>
            <person name="Mcglynn S.E."/>
            <person name="Fischer W."/>
        </authorList>
    </citation>
    <scope>NUCLEOTIDE SEQUENCE [LARGE SCALE GENOMIC DNA]</scope>
    <source>
        <strain evidence="6">JP3_7</strain>
    </source>
</reference>
<feature type="binding site" evidence="4">
    <location>
        <position position="98"/>
    </location>
    <ligand>
        <name>substrate</name>
    </ligand>
</feature>
<dbReference type="Proteomes" id="UP000230790">
    <property type="component" value="Unassembled WGS sequence"/>
</dbReference>
<dbReference type="Gene3D" id="2.40.320.10">
    <property type="entry name" value="Hypothetical Protein Pfu-838710-001"/>
    <property type="match status" value="1"/>
</dbReference>
<comment type="caution">
    <text evidence="6">The sequence shown here is derived from an EMBL/GenBank/DDBJ whole genome shotgun (WGS) entry which is preliminary data.</text>
</comment>
<dbReference type="InterPro" id="IPR006680">
    <property type="entry name" value="Amidohydro-rel"/>
</dbReference>
<feature type="domain" description="Amidohydrolase-related" evidence="5">
    <location>
        <begin position="61"/>
        <end position="417"/>
    </location>
</feature>
<keyword evidence="3 4" id="KW-0862">Zinc</keyword>
<dbReference type="Pfam" id="PF01979">
    <property type="entry name" value="Amidohydro_1"/>
    <property type="match status" value="1"/>
</dbReference>
<dbReference type="InterPro" id="IPR011059">
    <property type="entry name" value="Metal-dep_hydrolase_composite"/>
</dbReference>